<dbReference type="Pfam" id="PF00358">
    <property type="entry name" value="PTS_EIIA_1"/>
    <property type="match status" value="1"/>
</dbReference>
<evidence type="ECO:0000313" key="9">
    <source>
        <dbReference type="Proteomes" id="UP000030066"/>
    </source>
</evidence>
<dbReference type="GO" id="GO:0005737">
    <property type="term" value="C:cytoplasm"/>
    <property type="evidence" value="ECO:0007669"/>
    <property type="project" value="UniProtKB-SubCell"/>
</dbReference>
<evidence type="ECO:0000313" key="8">
    <source>
        <dbReference type="EMBL" id="AIV03440.1"/>
    </source>
</evidence>
<protein>
    <submittedName>
        <fullName evidence="8">Phosphotransferase system component EIIA</fullName>
    </submittedName>
</protein>
<dbReference type="eggNOG" id="COG2190">
    <property type="taxonomic scope" value="Bacteria"/>
</dbReference>
<dbReference type="EMBL" id="CP007711">
    <property type="protein sequence ID" value="AIV03440.1"/>
    <property type="molecule type" value="Genomic_DNA"/>
</dbReference>
<evidence type="ECO:0000256" key="3">
    <source>
        <dbReference type="ARBA" id="ARBA00022597"/>
    </source>
</evidence>
<gene>
    <name evidence="8" type="ORF">MGM1_0530</name>
</gene>
<dbReference type="SUPFAM" id="SSF51261">
    <property type="entry name" value="Duplicated hybrid motif"/>
    <property type="match status" value="1"/>
</dbReference>
<dbReference type="AlphaFoldDB" id="A0A097SS84"/>
<dbReference type="GO" id="GO:0009401">
    <property type="term" value="P:phosphoenolpyruvate-dependent sugar phosphotransferase system"/>
    <property type="evidence" value="ECO:0007669"/>
    <property type="project" value="UniProtKB-KW"/>
</dbReference>
<keyword evidence="6" id="KW-0418">Kinase</keyword>
<dbReference type="PROSITE" id="PS51093">
    <property type="entry name" value="PTS_EIIA_TYPE_1"/>
    <property type="match status" value="1"/>
</dbReference>
<keyword evidence="2" id="KW-0813">Transport</keyword>
<name>A0A097SS84_9BACT</name>
<reference evidence="8 9" key="1">
    <citation type="journal article" date="2014" name="PLoS ONE">
        <title>An emerging Mycoplasma associated with trichomoniasis, vaginal infection and disease.</title>
        <authorList>
            <consortium name="Vaginal Microbiome Consortium"/>
            <person name="Fettweis J.M."/>
            <person name="Serrano M.G."/>
            <person name="Huang B."/>
            <person name="Brooks J.P."/>
            <person name="Glascock A.L."/>
            <person name="Sheth N.U."/>
            <person name="Strauss J.F.III."/>
            <person name="Jefferson K.K."/>
            <person name="Buck G.A."/>
        </authorList>
    </citation>
    <scope>NUCLEOTIDE SEQUENCE [LARGE SCALE GENOMIC DNA]</scope>
    <source>
        <strain evidence="8 9">VCU_M1</strain>
    </source>
</reference>
<dbReference type="InterPro" id="IPR050890">
    <property type="entry name" value="PTS_EIIA_component"/>
</dbReference>
<dbReference type="PROSITE" id="PS00371">
    <property type="entry name" value="PTS_EIIA_TYPE_1_HIS"/>
    <property type="match status" value="1"/>
</dbReference>
<evidence type="ECO:0000256" key="4">
    <source>
        <dbReference type="ARBA" id="ARBA00022679"/>
    </source>
</evidence>
<dbReference type="GO" id="GO:0016301">
    <property type="term" value="F:kinase activity"/>
    <property type="evidence" value="ECO:0007669"/>
    <property type="project" value="UniProtKB-KW"/>
</dbReference>
<dbReference type="PANTHER" id="PTHR45008:SF1">
    <property type="entry name" value="PTS SYSTEM GLUCOSE-SPECIFIC EIIA COMPONENT"/>
    <property type="match status" value="1"/>
</dbReference>
<dbReference type="NCBIfam" id="TIGR00830">
    <property type="entry name" value="PTBA"/>
    <property type="match status" value="1"/>
</dbReference>
<organism evidence="8 9">
    <name type="scientific">Candidatus Malacoplasma girerdii</name>
    <dbReference type="NCBI Taxonomy" id="1318617"/>
    <lineage>
        <taxon>Bacteria</taxon>
        <taxon>Bacillati</taxon>
        <taxon>Mycoplasmatota</taxon>
        <taxon>Mycoplasmoidales</taxon>
        <taxon>Mycoplasmoidaceae</taxon>
        <taxon>Malacoplasma</taxon>
    </lineage>
</organism>
<evidence type="ECO:0000256" key="6">
    <source>
        <dbReference type="ARBA" id="ARBA00022777"/>
    </source>
</evidence>
<dbReference type="InterPro" id="IPR011055">
    <property type="entry name" value="Dup_hybrid_motif"/>
</dbReference>
<dbReference type="KEGG" id="mgj:MGM1_0530"/>
<evidence type="ECO:0000256" key="1">
    <source>
        <dbReference type="ARBA" id="ARBA00004496"/>
    </source>
</evidence>
<evidence type="ECO:0000256" key="2">
    <source>
        <dbReference type="ARBA" id="ARBA00022448"/>
    </source>
</evidence>
<dbReference type="Gene3D" id="2.70.70.10">
    <property type="entry name" value="Glucose Permease (Domain IIA)"/>
    <property type="match status" value="1"/>
</dbReference>
<sequence>MLFFKKKKEAIVLNAPCNGKIVQLDKLSDIAFNLLGVGCAVNVDKFKGKIDIYSPIDGELVTVFPTKHAYGIKTNNGVEVLIHIGIDTVNLNGAGFDSPCKQGTKIKQGQLLATVDLDLLKSKKVQSDVILVITDETHKEAKIKFLADANNVEVNKPLFEI</sequence>
<dbReference type="PANTHER" id="PTHR45008">
    <property type="entry name" value="PTS SYSTEM GLUCOSE-SPECIFIC EIIA COMPONENT"/>
    <property type="match status" value="1"/>
</dbReference>
<dbReference type="InterPro" id="IPR001127">
    <property type="entry name" value="PTS_EIIA_1_perm"/>
</dbReference>
<accession>A0A097SS84</accession>
<keyword evidence="3" id="KW-0762">Sugar transport</keyword>
<dbReference type="Proteomes" id="UP000030066">
    <property type="component" value="Chromosome"/>
</dbReference>
<keyword evidence="4" id="KW-0808">Transferase</keyword>
<evidence type="ECO:0000256" key="5">
    <source>
        <dbReference type="ARBA" id="ARBA00022683"/>
    </source>
</evidence>
<feature type="domain" description="PTS EIIA type-1" evidence="7">
    <location>
        <begin position="29"/>
        <end position="135"/>
    </location>
</feature>
<proteinExistence type="predicted"/>
<dbReference type="STRING" id="1318617.MGM1_0530"/>
<comment type="subcellular location">
    <subcellularLocation>
        <location evidence="1">Cytoplasm</location>
    </subcellularLocation>
</comment>
<keyword evidence="5" id="KW-0598">Phosphotransferase system</keyword>
<dbReference type="HOGENOM" id="CLU_012312_5_4_14"/>
<evidence type="ECO:0000259" key="7">
    <source>
        <dbReference type="PROSITE" id="PS51093"/>
    </source>
</evidence>
<keyword evidence="9" id="KW-1185">Reference proteome</keyword>